<dbReference type="GO" id="GO:0005615">
    <property type="term" value="C:extracellular space"/>
    <property type="evidence" value="ECO:0007669"/>
    <property type="project" value="TreeGrafter"/>
</dbReference>
<dbReference type="HOGENOM" id="CLU_011471_0_0_10"/>
<accession>I3Z840</accession>
<comment type="cofactor">
    <cofactor evidence="1">
        <name>Zn(2+)</name>
        <dbReference type="ChEBI" id="CHEBI:29105"/>
    </cofactor>
</comment>
<sequence length="919" mass="103520">MKKRYSIVLLLLFVGSWIAKAQQLDQTYNQKIKDFTTDKRFLPESLLDVVDHPTIPSPLKHFGHIIGAEGHVHTTDKIYAYYQKLAETSPMVHMQEMGKTEEGRNFYLIVIGEENSIKNLDFYKEQTALLSDSRKTNPTQAEQIITKAKPIYYLSAGMHATEMGSPEMMMELAYRLVTSEAEQIKEIRKNIITVINPVSEPDGWDKQVDWYYRYTKGRELFDDGFPRSVPYWGKYVFHDNNRDGLQVSQAITKSIFKGFFEFHPTVMLDLHESVPLLYISTGTGPYNDFVDPITQSEWQVMGNHDVAEVAAQGMPGAFTWAFYDGWWPGYGIWVANNHNSNGRFYETYGNAGADTYLRDLSTSRYAGDLATSKEWYRPDPATPQVLWSYRNNINYTQTGVIASLSYAATNGKQLLRNFYKKGFNSVEKGKTEGPKGFVIAKEQRDPAMAAYLANQLMVQGIEVHESDDEYLILSEQPYRNLLVSLMTPQSYPKDAKFPPYDAIAWTLPNLYGVEVDALDVIDSKNLSSYKLLSEEATYKGKIDGSGSTFILPYHAQNTVLPALYALKQDNKNANISVLKKTEEVNGKSYPAGSVIITKSNSNQIKKISENFGLNFHASSTDFSKIDQKSVNLPRVAIYHTWFNTQDEGWSRYTFEQRGIPYTSIDKDDFKAGNLKSKFDVILIPRVRGNAKTFINGVDSKFGTMPYTKTSEFPSHGFPSSTTDMTGGPGFGGIENLRKFVQEGGLLIALENSAAIMSELGLAPELSAASSGSLFHPGSIVMAKIRKSDSPIVNGYPEEFSIFRGNGPLLQTNKYNRDLMLVQYGSKPLKDEIPYEGPILGMPDKAKSEKTKAKEEKSKPYVVAGMVRNEQEIIGHGTVFNVPVGRGNVLAFTFDPLHRFLNHHDAPMVWNALINWDRLR</sequence>
<gene>
    <name evidence="9" type="ordered locus">Belba_2877</name>
</gene>
<reference evidence="10" key="1">
    <citation type="submission" date="2012-06" db="EMBL/GenBank/DDBJ databases">
        <title>The complete genome of Belliella baltica DSM 15883.</title>
        <authorList>
            <person name="Lucas S."/>
            <person name="Copeland A."/>
            <person name="Lapidus A."/>
            <person name="Goodwin L."/>
            <person name="Pitluck S."/>
            <person name="Peters L."/>
            <person name="Mikhailova N."/>
            <person name="Davenport K."/>
            <person name="Kyrpides N."/>
            <person name="Mavromatis K."/>
            <person name="Pagani I."/>
            <person name="Ivanova N."/>
            <person name="Ovchinnikova G."/>
            <person name="Zeytun A."/>
            <person name="Detter J.C."/>
            <person name="Han C."/>
            <person name="Land M."/>
            <person name="Hauser L."/>
            <person name="Markowitz V."/>
            <person name="Cheng J.-F."/>
            <person name="Hugenholtz P."/>
            <person name="Woyke T."/>
            <person name="Wu D."/>
            <person name="Tindall B."/>
            <person name="Pomrenke H."/>
            <person name="Brambilla E."/>
            <person name="Klenk H.-P."/>
            <person name="Eisen J.A."/>
        </authorList>
    </citation>
    <scope>NUCLEOTIDE SEQUENCE [LARGE SCALE GENOMIC DNA]</scope>
    <source>
        <strain evidence="10">DSM 15883 / CIP 108006 / LMG 21964 / BA134</strain>
    </source>
</reference>
<dbReference type="Proteomes" id="UP000006050">
    <property type="component" value="Chromosome"/>
</dbReference>
<keyword evidence="9" id="KW-0121">Carboxypeptidase</keyword>
<protein>
    <submittedName>
        <fullName evidence="9">Zinc carboxypeptidase</fullName>
    </submittedName>
</protein>
<evidence type="ECO:0000256" key="2">
    <source>
        <dbReference type="ARBA" id="ARBA00005988"/>
    </source>
</evidence>
<evidence type="ECO:0000256" key="5">
    <source>
        <dbReference type="ARBA" id="ARBA00022833"/>
    </source>
</evidence>
<keyword evidence="7" id="KW-0732">Signal</keyword>
<evidence type="ECO:0000313" key="9">
    <source>
        <dbReference type="EMBL" id="AFL85408.1"/>
    </source>
</evidence>
<evidence type="ECO:0000256" key="1">
    <source>
        <dbReference type="ARBA" id="ARBA00001947"/>
    </source>
</evidence>
<keyword evidence="10" id="KW-1185">Reference proteome</keyword>
<proteinExistence type="inferred from homology"/>
<dbReference type="RefSeq" id="WP_014773358.1">
    <property type="nucleotide sequence ID" value="NC_018010.1"/>
</dbReference>
<dbReference type="GO" id="GO:0008270">
    <property type="term" value="F:zinc ion binding"/>
    <property type="evidence" value="ECO:0007669"/>
    <property type="project" value="InterPro"/>
</dbReference>
<dbReference type="AlphaFoldDB" id="I3Z840"/>
<keyword evidence="4" id="KW-0378">Hydrolase</keyword>
<keyword evidence="6" id="KW-0482">Metalloprotease</keyword>
<evidence type="ECO:0000256" key="4">
    <source>
        <dbReference type="ARBA" id="ARBA00022801"/>
    </source>
</evidence>
<evidence type="ECO:0000313" key="10">
    <source>
        <dbReference type="Proteomes" id="UP000006050"/>
    </source>
</evidence>
<name>I3Z840_BELBD</name>
<dbReference type="PANTHER" id="PTHR11705:SF143">
    <property type="entry name" value="SLL0236 PROTEIN"/>
    <property type="match status" value="1"/>
</dbReference>
<comment type="similarity">
    <text evidence="2">Belongs to the peptidase M14 family.</text>
</comment>
<feature type="signal peptide" evidence="7">
    <location>
        <begin position="1"/>
        <end position="21"/>
    </location>
</feature>
<dbReference type="eggNOG" id="COG2866">
    <property type="taxonomic scope" value="Bacteria"/>
</dbReference>
<dbReference type="EMBL" id="CP003281">
    <property type="protein sequence ID" value="AFL85408.1"/>
    <property type="molecule type" value="Genomic_DNA"/>
</dbReference>
<evidence type="ECO:0000256" key="7">
    <source>
        <dbReference type="SAM" id="SignalP"/>
    </source>
</evidence>
<evidence type="ECO:0000256" key="3">
    <source>
        <dbReference type="ARBA" id="ARBA00022670"/>
    </source>
</evidence>
<keyword evidence="5" id="KW-0862">Zinc</keyword>
<dbReference type="STRING" id="866536.Belba_2877"/>
<dbReference type="KEGG" id="bbd:Belba_2877"/>
<dbReference type="OrthoDB" id="9758209at2"/>
<dbReference type="GO" id="GO:0006508">
    <property type="term" value="P:proteolysis"/>
    <property type="evidence" value="ECO:0007669"/>
    <property type="project" value="UniProtKB-KW"/>
</dbReference>
<feature type="chain" id="PRO_5005351299" evidence="7">
    <location>
        <begin position="22"/>
        <end position="919"/>
    </location>
</feature>
<feature type="domain" description="Peptidase M14" evidence="8">
    <location>
        <begin position="78"/>
        <end position="207"/>
    </location>
</feature>
<evidence type="ECO:0000256" key="6">
    <source>
        <dbReference type="ARBA" id="ARBA00023049"/>
    </source>
</evidence>
<dbReference type="Pfam" id="PF00246">
    <property type="entry name" value="Peptidase_M14"/>
    <property type="match status" value="1"/>
</dbReference>
<dbReference type="GO" id="GO:0004181">
    <property type="term" value="F:metallocarboxypeptidase activity"/>
    <property type="evidence" value="ECO:0007669"/>
    <property type="project" value="InterPro"/>
</dbReference>
<dbReference type="InterPro" id="IPR000834">
    <property type="entry name" value="Peptidase_M14"/>
</dbReference>
<evidence type="ECO:0000259" key="8">
    <source>
        <dbReference type="Pfam" id="PF00246"/>
    </source>
</evidence>
<dbReference type="PANTHER" id="PTHR11705">
    <property type="entry name" value="PROTEASE FAMILY M14 CARBOXYPEPTIDASE A,B"/>
    <property type="match status" value="1"/>
</dbReference>
<keyword evidence="3" id="KW-0645">Protease</keyword>
<organism evidence="9 10">
    <name type="scientific">Belliella baltica (strain DSM 15883 / CIP 108006 / LMG 21964 / BA134)</name>
    <dbReference type="NCBI Taxonomy" id="866536"/>
    <lineage>
        <taxon>Bacteria</taxon>
        <taxon>Pseudomonadati</taxon>
        <taxon>Bacteroidota</taxon>
        <taxon>Cytophagia</taxon>
        <taxon>Cytophagales</taxon>
        <taxon>Cyclobacteriaceae</taxon>
        <taxon>Belliella</taxon>
    </lineage>
</organism>
<dbReference type="PATRIC" id="fig|866536.3.peg.2961"/>
<dbReference type="SUPFAM" id="SSF53187">
    <property type="entry name" value="Zn-dependent exopeptidases"/>
    <property type="match status" value="1"/>
</dbReference>
<dbReference type="Gene3D" id="3.40.630.10">
    <property type="entry name" value="Zn peptidases"/>
    <property type="match status" value="1"/>
</dbReference>